<dbReference type="Pfam" id="PF00646">
    <property type="entry name" value="F-box"/>
    <property type="match status" value="1"/>
</dbReference>
<dbReference type="SMART" id="SM00256">
    <property type="entry name" value="FBOX"/>
    <property type="match status" value="1"/>
</dbReference>
<accession>A0AAV1DKM2</accession>
<sequence>MNGIFRVLMKQLVLNSAMDPNGKVNHELESSAEVLLNTDILREVLLRADAKTICTCGCVCKIWNETIADPFFVNKHRDQSSKAECLLFLVSVHEDYGYCHKYTTVDYKKLDMEAIVVAVFGVANVYNDHDYIAFGGDLVCIVKDSVSFDETIVLWLCNPQTGQTRALPEPFDYTDDYCVRTNEGCVFGYVSSKREYVVLMMGLFCYDDDADYYRYYRDYYEDDESDLLMRAKKFVFSLDKDNIDFAYWEEIQGNSPCHVGEDGILVGNSAYWVAVERDGRQIVTLDREEDKFGLVAKPADWNPASTPCLVGLKVLWSLIKSSGDSDWEKEYEISLDFPVRVVPGSSSGGELIIKSQPDIAGKFVEYYVLNPETESVRFVYSGEIRMYSAKVGFYWRSFFAI</sequence>
<dbReference type="InterPro" id="IPR001810">
    <property type="entry name" value="F-box_dom"/>
</dbReference>
<dbReference type="InterPro" id="IPR050796">
    <property type="entry name" value="SCF_F-box_component"/>
</dbReference>
<protein>
    <submittedName>
        <fullName evidence="2">OLC1v1008033C2</fullName>
    </submittedName>
</protein>
<dbReference type="AlphaFoldDB" id="A0AAV1DKM2"/>
<dbReference type="PANTHER" id="PTHR31672">
    <property type="entry name" value="BNACNNG10540D PROTEIN"/>
    <property type="match status" value="1"/>
</dbReference>
<name>A0AAV1DKM2_OLDCO</name>
<proteinExistence type="predicted"/>
<reference evidence="2" key="1">
    <citation type="submission" date="2023-03" db="EMBL/GenBank/DDBJ databases">
        <authorList>
            <person name="Julca I."/>
        </authorList>
    </citation>
    <scope>NUCLEOTIDE SEQUENCE</scope>
</reference>
<organism evidence="2 3">
    <name type="scientific">Oldenlandia corymbosa var. corymbosa</name>
    <dbReference type="NCBI Taxonomy" id="529605"/>
    <lineage>
        <taxon>Eukaryota</taxon>
        <taxon>Viridiplantae</taxon>
        <taxon>Streptophyta</taxon>
        <taxon>Embryophyta</taxon>
        <taxon>Tracheophyta</taxon>
        <taxon>Spermatophyta</taxon>
        <taxon>Magnoliopsida</taxon>
        <taxon>eudicotyledons</taxon>
        <taxon>Gunneridae</taxon>
        <taxon>Pentapetalae</taxon>
        <taxon>asterids</taxon>
        <taxon>lamiids</taxon>
        <taxon>Gentianales</taxon>
        <taxon>Rubiaceae</taxon>
        <taxon>Rubioideae</taxon>
        <taxon>Spermacoceae</taxon>
        <taxon>Hedyotis-Oldenlandia complex</taxon>
        <taxon>Oldenlandia</taxon>
    </lineage>
</organism>
<evidence type="ECO:0000259" key="1">
    <source>
        <dbReference type="SMART" id="SM00256"/>
    </source>
</evidence>
<evidence type="ECO:0000313" key="2">
    <source>
        <dbReference type="EMBL" id="CAI9108443.1"/>
    </source>
</evidence>
<dbReference type="PANTHER" id="PTHR31672:SF13">
    <property type="entry name" value="F-BOX PROTEIN CPR30-LIKE"/>
    <property type="match status" value="1"/>
</dbReference>
<dbReference type="EMBL" id="OX459123">
    <property type="protein sequence ID" value="CAI9108443.1"/>
    <property type="molecule type" value="Genomic_DNA"/>
</dbReference>
<dbReference type="Gene3D" id="1.20.1280.50">
    <property type="match status" value="1"/>
</dbReference>
<dbReference type="Proteomes" id="UP001161247">
    <property type="component" value="Chromosome 6"/>
</dbReference>
<keyword evidence="3" id="KW-1185">Reference proteome</keyword>
<gene>
    <name evidence="2" type="ORF">OLC1_LOCUS16531</name>
</gene>
<evidence type="ECO:0000313" key="3">
    <source>
        <dbReference type="Proteomes" id="UP001161247"/>
    </source>
</evidence>
<dbReference type="InterPro" id="IPR036047">
    <property type="entry name" value="F-box-like_dom_sf"/>
</dbReference>
<feature type="domain" description="F-box" evidence="1">
    <location>
        <begin position="36"/>
        <end position="75"/>
    </location>
</feature>
<dbReference type="SUPFAM" id="SSF81383">
    <property type="entry name" value="F-box domain"/>
    <property type="match status" value="1"/>
</dbReference>